<dbReference type="STRING" id="1122619.GCA_000373745_02229"/>
<sequence length="244" mass="28431">MRNVVIDFEKIKSDIISLLEVNCINFDKDSLDINYSINLNVDFKYLIDKLNTQMDSISQAIKDRSWVDVVCLLGRIRVSFIHLSDFFYNIESDIKYLIDGEKAHYCGKDLNSENRFDAPNDSDIFMVDLGFNKIKPIIIELTEFNGQTMAADYWKLDYRLDFDEYFRETVSSLMSCFEYQSIRAYSKDLRMLSIKLNNAYLLCKKLNQFFYAACADIENLAWSENSNLPDIPEGYTLPAKYVGI</sequence>
<dbReference type="AlphaFoldDB" id="A0A378XG54"/>
<dbReference type="EMBL" id="UGSB01000001">
    <property type="protein sequence ID" value="SUA53329.1"/>
    <property type="molecule type" value="Genomic_DNA"/>
</dbReference>
<proteinExistence type="predicted"/>
<evidence type="ECO:0000313" key="2">
    <source>
        <dbReference type="EMBL" id="SUA53329.1"/>
    </source>
</evidence>
<organism evidence="2 3">
    <name type="scientific">Oligella ureolytica</name>
    <dbReference type="NCBI Taxonomy" id="90244"/>
    <lineage>
        <taxon>Bacteria</taxon>
        <taxon>Pseudomonadati</taxon>
        <taxon>Pseudomonadota</taxon>
        <taxon>Betaproteobacteria</taxon>
        <taxon>Burkholderiales</taxon>
        <taxon>Alcaligenaceae</taxon>
        <taxon>Oligella</taxon>
    </lineage>
</organism>
<dbReference type="EMBL" id="CP065725">
    <property type="protein sequence ID" value="QPT40971.1"/>
    <property type="molecule type" value="Genomic_DNA"/>
</dbReference>
<dbReference type="Gene3D" id="6.10.290.10">
    <property type="match status" value="2"/>
</dbReference>
<keyword evidence="4" id="KW-1185">Reference proteome</keyword>
<evidence type="ECO:0000313" key="1">
    <source>
        <dbReference type="EMBL" id="QPT40971.1"/>
    </source>
</evidence>
<reference evidence="2 3" key="1">
    <citation type="submission" date="2018-06" db="EMBL/GenBank/DDBJ databases">
        <authorList>
            <consortium name="Pathogen Informatics"/>
            <person name="Doyle S."/>
        </authorList>
    </citation>
    <scope>NUCLEOTIDE SEQUENCE [LARGE SCALE GENOMIC DNA]</scope>
    <source>
        <strain evidence="2 3">NCTC11997</strain>
    </source>
</reference>
<protein>
    <submittedName>
        <fullName evidence="2">Uncharacterized protein</fullName>
    </submittedName>
</protein>
<dbReference type="RefSeq" id="WP_018575413.1">
    <property type="nucleotide sequence ID" value="NZ_CP065725.1"/>
</dbReference>
<accession>A0A378XG54</accession>
<dbReference type="Proteomes" id="UP000594903">
    <property type="component" value="Chromosome"/>
</dbReference>
<name>A0A378XG54_9BURK</name>
<reference evidence="1 4" key="2">
    <citation type="submission" date="2020-12" db="EMBL/GenBank/DDBJ databases">
        <title>FDA dAtabase for Regulatory Grade micrObial Sequences (FDA-ARGOS): Supporting development and validation of Infectious Disease Dx tests.</title>
        <authorList>
            <person name="Sproer C."/>
            <person name="Gronow S."/>
            <person name="Severitt S."/>
            <person name="Schroder I."/>
            <person name="Tallon L."/>
            <person name="Sadzewicz L."/>
            <person name="Zhao X."/>
            <person name="Boylan J."/>
            <person name="Ott S."/>
            <person name="Bowen H."/>
            <person name="Vavikolanu K."/>
            <person name="Mehta A."/>
            <person name="Aluvathingal J."/>
            <person name="Nadendla S."/>
            <person name="Lowell S."/>
            <person name="Myers T."/>
            <person name="Yan Y."/>
            <person name="Sichtig H."/>
        </authorList>
    </citation>
    <scope>NUCLEOTIDE SEQUENCE [LARGE SCALE GENOMIC DNA]</scope>
    <source>
        <strain evidence="1 4">FDAARGOS_872</strain>
    </source>
</reference>
<evidence type="ECO:0000313" key="4">
    <source>
        <dbReference type="Proteomes" id="UP000594903"/>
    </source>
</evidence>
<gene>
    <name evidence="1" type="ORF">I6G29_05280</name>
    <name evidence="2" type="ORF">NCTC11997_01111</name>
</gene>
<dbReference type="Proteomes" id="UP000254603">
    <property type="component" value="Unassembled WGS sequence"/>
</dbReference>
<evidence type="ECO:0000313" key="3">
    <source>
        <dbReference type="Proteomes" id="UP000254603"/>
    </source>
</evidence>